<dbReference type="PIRSF" id="PIRSF001558">
    <property type="entry name" value="GSHase"/>
    <property type="match status" value="1"/>
</dbReference>
<feature type="binding site" evidence="14">
    <location>
        <position position="470"/>
    </location>
    <ligand>
        <name>ATP</name>
        <dbReference type="ChEBI" id="CHEBI:30616"/>
    </ligand>
</feature>
<dbReference type="InterPro" id="IPR014709">
    <property type="entry name" value="Glutathione_synthase_C_euk"/>
</dbReference>
<comment type="pathway">
    <text evidence="1 13">Sulfur metabolism; glutathione biosynthesis; glutathione from L-cysteine and L-glutamate: step 2/2.</text>
</comment>
<dbReference type="Gene3D" id="3.30.1490.80">
    <property type="match status" value="1"/>
</dbReference>
<feature type="binding site" evidence="14">
    <location>
        <begin position="376"/>
        <end position="385"/>
    </location>
    <ligand>
        <name>ATP</name>
        <dbReference type="ChEBI" id="CHEBI:30616"/>
    </ligand>
</feature>
<dbReference type="InterPro" id="IPR014049">
    <property type="entry name" value="Glutathione_synthase_N_euk"/>
</dbReference>
<dbReference type="WBParaSite" id="SBAD_0000484501-mRNA-1">
    <property type="protein sequence ID" value="SBAD_0000484501-mRNA-1"/>
    <property type="gene ID" value="SBAD_0000484501"/>
</dbReference>
<dbReference type="FunFam" id="3.40.50.1760:FF:000001">
    <property type="entry name" value="Glutathione synthetase"/>
    <property type="match status" value="1"/>
</dbReference>
<evidence type="ECO:0000313" key="19">
    <source>
        <dbReference type="WBParaSite" id="SBAD_0000484501-mRNA-1"/>
    </source>
</evidence>
<keyword evidence="9 13" id="KW-0547">Nucleotide-binding</keyword>
<feature type="binding site" evidence="14">
    <location>
        <position position="464"/>
    </location>
    <ligand>
        <name>ATP</name>
        <dbReference type="ChEBI" id="CHEBI:30616"/>
    </ligand>
</feature>
<feature type="domain" description="Glutathione synthase substrate-binding" evidence="16">
    <location>
        <begin position="208"/>
        <end position="314"/>
    </location>
</feature>
<keyword evidence="7 13" id="KW-0317">Glutathione biosynthesis</keyword>
<evidence type="ECO:0000256" key="15">
    <source>
        <dbReference type="PIRSR" id="PIRSR001558-2"/>
    </source>
</evidence>
<dbReference type="SUPFAM" id="SSF52440">
    <property type="entry name" value="PreATP-grasp domain"/>
    <property type="match status" value="1"/>
</dbReference>
<evidence type="ECO:0000256" key="6">
    <source>
        <dbReference type="ARBA" id="ARBA00022598"/>
    </source>
</evidence>
<evidence type="ECO:0000256" key="2">
    <source>
        <dbReference type="ARBA" id="ARBA00010385"/>
    </source>
</evidence>
<dbReference type="Pfam" id="PF03917">
    <property type="entry name" value="GSH_synth_ATP"/>
    <property type="match status" value="1"/>
</dbReference>
<dbReference type="Gene3D" id="3.30.470.20">
    <property type="entry name" value="ATP-grasp fold, B domain"/>
    <property type="match status" value="1"/>
</dbReference>
<evidence type="ECO:0000256" key="10">
    <source>
        <dbReference type="ARBA" id="ARBA00022840"/>
    </source>
</evidence>
<keyword evidence="6 13" id="KW-0436">Ligase</keyword>
<comment type="similarity">
    <text evidence="2 13">Belongs to the eukaryotic GSH synthase family.</text>
</comment>
<evidence type="ECO:0000256" key="12">
    <source>
        <dbReference type="ARBA" id="ARBA00048871"/>
    </source>
</evidence>
<name>A0A183IM03_9BILA</name>
<keyword evidence="11 13" id="KW-0460">Magnesium</keyword>
<dbReference type="InterPro" id="IPR014042">
    <property type="entry name" value="Glutathione_synthase_a-hlx"/>
</dbReference>
<evidence type="ECO:0000256" key="1">
    <source>
        <dbReference type="ARBA" id="ARBA00004965"/>
    </source>
</evidence>
<dbReference type="Gene3D" id="3.30.1490.50">
    <property type="match status" value="1"/>
</dbReference>
<feature type="binding site" evidence="14">
    <location>
        <position position="317"/>
    </location>
    <ligand>
        <name>ATP</name>
        <dbReference type="ChEBI" id="CHEBI:30616"/>
    </ligand>
</feature>
<proteinExistence type="inferred from homology"/>
<dbReference type="EC" id="6.3.2.3" evidence="4 13"/>
<organism evidence="19">
    <name type="scientific">Soboliphyme baturini</name>
    <dbReference type="NCBI Taxonomy" id="241478"/>
    <lineage>
        <taxon>Eukaryota</taxon>
        <taxon>Metazoa</taxon>
        <taxon>Ecdysozoa</taxon>
        <taxon>Nematoda</taxon>
        <taxon>Enoplea</taxon>
        <taxon>Dorylaimia</taxon>
        <taxon>Dioctophymatida</taxon>
        <taxon>Dioctophymatoidea</taxon>
        <taxon>Soboliphymatidae</taxon>
        <taxon>Soboliphyme</taxon>
    </lineage>
</organism>
<feature type="binding site" evidence="15">
    <location>
        <position position="144"/>
    </location>
    <ligand>
        <name>Mg(2+)</name>
        <dbReference type="ChEBI" id="CHEBI:18420"/>
    </ligand>
</feature>
<dbReference type="InterPro" id="IPR037013">
    <property type="entry name" value="GSH-S_sub-bd_sf"/>
</dbReference>
<gene>
    <name evidence="17" type="ORF">SBAD_LOCUS4649</name>
</gene>
<evidence type="ECO:0000256" key="3">
    <source>
        <dbReference type="ARBA" id="ARBA00011738"/>
    </source>
</evidence>
<evidence type="ECO:0000256" key="9">
    <source>
        <dbReference type="ARBA" id="ARBA00022741"/>
    </source>
</evidence>
<evidence type="ECO:0000256" key="7">
    <source>
        <dbReference type="ARBA" id="ARBA00022684"/>
    </source>
</evidence>
<evidence type="ECO:0000256" key="4">
    <source>
        <dbReference type="ARBA" id="ARBA00012214"/>
    </source>
</evidence>
<dbReference type="Proteomes" id="UP000270296">
    <property type="component" value="Unassembled WGS sequence"/>
</dbReference>
<feature type="binding site" evidence="14">
    <location>
        <position position="462"/>
    </location>
    <ligand>
        <name>substrate</name>
    </ligand>
</feature>
<dbReference type="InterPro" id="IPR016185">
    <property type="entry name" value="PreATP-grasp_dom_sf"/>
</dbReference>
<dbReference type="Gene3D" id="1.10.1080.10">
    <property type="entry name" value="Glutathione Synthetase, Chain A, domain 3"/>
    <property type="match status" value="1"/>
</dbReference>
<feature type="binding site" evidence="14">
    <location>
        <position position="437"/>
    </location>
    <ligand>
        <name>ATP</name>
        <dbReference type="ChEBI" id="CHEBI:30616"/>
    </ligand>
</feature>
<comment type="subunit">
    <text evidence="3">Homodimer.</text>
</comment>
<dbReference type="InterPro" id="IPR005615">
    <property type="entry name" value="Glutathione_synthase"/>
</dbReference>
<evidence type="ECO:0000313" key="18">
    <source>
        <dbReference type="Proteomes" id="UP000270296"/>
    </source>
</evidence>
<dbReference type="EMBL" id="UZAM01008459">
    <property type="protein sequence ID" value="VDP05070.1"/>
    <property type="molecule type" value="Genomic_DNA"/>
</dbReference>
<evidence type="ECO:0000256" key="5">
    <source>
        <dbReference type="ARBA" id="ARBA00020821"/>
    </source>
</evidence>
<feature type="binding site" evidence="15">
    <location>
        <position position="146"/>
    </location>
    <ligand>
        <name>Mg(2+)</name>
        <dbReference type="ChEBI" id="CHEBI:18420"/>
    </ligand>
</feature>
<dbReference type="NCBIfam" id="TIGR01986">
    <property type="entry name" value="glut_syn_euk"/>
    <property type="match status" value="1"/>
</dbReference>
<dbReference type="PANTHER" id="PTHR11130">
    <property type="entry name" value="GLUTATHIONE SYNTHETASE"/>
    <property type="match status" value="1"/>
</dbReference>
<dbReference type="UniPathway" id="UPA00142">
    <property type="reaction ID" value="UER00210"/>
</dbReference>
<feature type="binding site" evidence="15">
    <location>
        <position position="380"/>
    </location>
    <ligand>
        <name>Mg(2+)</name>
        <dbReference type="ChEBI" id="CHEBI:18420"/>
    </ligand>
</feature>
<comment type="cofactor">
    <cofactor evidence="13 15">
        <name>Mg(2+)</name>
        <dbReference type="ChEBI" id="CHEBI:18420"/>
    </cofactor>
    <text evidence="13 15">Binds 1 Mg(2+) ion per subunit.</text>
</comment>
<protein>
    <recommendedName>
        <fullName evidence="5 13">Glutathione synthetase</fullName>
        <shortName evidence="13">GSH-S</shortName>
        <ecNumber evidence="4 13">6.3.2.3</ecNumber>
    </recommendedName>
</protein>
<dbReference type="OrthoDB" id="2020073at2759"/>
<reference evidence="17 18" key="2">
    <citation type="submission" date="2018-11" db="EMBL/GenBank/DDBJ databases">
        <authorList>
            <consortium name="Pathogen Informatics"/>
        </authorList>
    </citation>
    <scope>NUCLEOTIDE SEQUENCE [LARGE SCALE GENOMIC DNA]</scope>
</reference>
<keyword evidence="18" id="KW-1185">Reference proteome</keyword>
<evidence type="ECO:0000256" key="13">
    <source>
        <dbReference type="PIRNR" id="PIRNR001558"/>
    </source>
</evidence>
<dbReference type="GO" id="GO:0005524">
    <property type="term" value="F:ATP binding"/>
    <property type="evidence" value="ECO:0007669"/>
    <property type="project" value="UniProtKB-UniRule"/>
</dbReference>
<feature type="binding site" evidence="14">
    <location>
        <position position="144"/>
    </location>
    <ligand>
        <name>ATP</name>
        <dbReference type="ChEBI" id="CHEBI:30616"/>
    </ligand>
</feature>
<comment type="catalytic activity">
    <reaction evidence="12">
        <text>gamma-L-glutamyl-L-cysteine + glycine + ATP = glutathione + ADP + phosphate + H(+)</text>
        <dbReference type="Rhea" id="RHEA:13557"/>
        <dbReference type="ChEBI" id="CHEBI:15378"/>
        <dbReference type="ChEBI" id="CHEBI:30616"/>
        <dbReference type="ChEBI" id="CHEBI:43474"/>
        <dbReference type="ChEBI" id="CHEBI:57305"/>
        <dbReference type="ChEBI" id="CHEBI:57925"/>
        <dbReference type="ChEBI" id="CHEBI:58173"/>
        <dbReference type="ChEBI" id="CHEBI:456216"/>
        <dbReference type="EC" id="6.3.2.3"/>
    </reaction>
    <physiologicalReaction direction="left-to-right" evidence="12">
        <dbReference type="Rhea" id="RHEA:13558"/>
    </physiologicalReaction>
</comment>
<dbReference type="Pfam" id="PF03199">
    <property type="entry name" value="GSH_synthase"/>
    <property type="match status" value="1"/>
</dbReference>
<dbReference type="GO" id="GO:0005829">
    <property type="term" value="C:cytosol"/>
    <property type="evidence" value="ECO:0007669"/>
    <property type="project" value="TreeGrafter"/>
</dbReference>
<dbReference type="PANTHER" id="PTHR11130:SF0">
    <property type="entry name" value="GLUTATHIONE SYNTHETASE"/>
    <property type="match status" value="1"/>
</dbReference>
<dbReference type="GO" id="GO:0043295">
    <property type="term" value="F:glutathione binding"/>
    <property type="evidence" value="ECO:0007669"/>
    <property type="project" value="UniProtKB-UniRule"/>
</dbReference>
<evidence type="ECO:0000259" key="16">
    <source>
        <dbReference type="Pfam" id="PF03199"/>
    </source>
</evidence>
<dbReference type="GO" id="GO:0004363">
    <property type="term" value="F:glutathione synthase activity"/>
    <property type="evidence" value="ECO:0007669"/>
    <property type="project" value="UniProtKB-UniRule"/>
</dbReference>
<accession>A0A183IM03</accession>
<evidence type="ECO:0000256" key="8">
    <source>
        <dbReference type="ARBA" id="ARBA00022723"/>
    </source>
</evidence>
<dbReference type="SUPFAM" id="SSF56059">
    <property type="entry name" value="Glutathione synthetase ATP-binding domain-like"/>
    <property type="match status" value="1"/>
</dbReference>
<reference evidence="19" key="1">
    <citation type="submission" date="2016-06" db="UniProtKB">
        <authorList>
            <consortium name="WormBaseParasite"/>
        </authorList>
    </citation>
    <scope>IDENTIFICATION</scope>
</reference>
<sequence length="486" mass="54477">MNSFDYLPFFNEELVPKLLEDVLDWALIHGLSFRRKGSPCKYSLTAAPFTLLPSKFPADVFFDMLSLQPDMGSLYRRIAYDFDFVKSALQGVGTVDKFVENLLNIYKTVEKEGITQPLSLDVQRSDYMCSLNQETHKASAKQIEVNNIAVSFAGLASVCSQLHKWLLRLLMCGNTGVVETNLPANDSLQTVAAALVEAWKLYGQQQAAILFVVEEVTLNVSDQRLIEYAVSDLTGGKVRVLRLTLGDCYRRLKLDESRGRALVLTDDDNCEIAVAYFRTGYVPEQYDGDNSWAARMLIERSRAIKCPWIGYQLAGTKKIQQLLTNADILRRFVSDDRMASKIQSTFANMYGLEAESADIQTVIDMVLYNPGAFVMKPQLEGGGNNLFDEDIVNVLKTASPESLQRFIIMDRVFPLEHRNIIVRSETGEIVPRRVVSELGIFGCMIGDDKNILWQLNKGHLLRTKLFETNEGGVIVGASALDSPYLS</sequence>
<feature type="binding site" evidence="14">
    <location>
        <position position="223"/>
    </location>
    <ligand>
        <name>substrate</name>
    </ligand>
</feature>
<dbReference type="Gene3D" id="3.40.50.1760">
    <property type="entry name" value="Glutathione synthase, substrate-binding domain superfamily, eukaryotic"/>
    <property type="match status" value="1"/>
</dbReference>
<evidence type="ECO:0000313" key="17">
    <source>
        <dbReference type="EMBL" id="VDP05070.1"/>
    </source>
</evidence>
<keyword evidence="10 13" id="KW-0067">ATP-binding</keyword>
<dbReference type="InterPro" id="IPR004887">
    <property type="entry name" value="GSH_synth_subst-bd"/>
</dbReference>
<evidence type="ECO:0000256" key="11">
    <source>
        <dbReference type="ARBA" id="ARBA00022842"/>
    </source>
</evidence>
<dbReference type="AlphaFoldDB" id="A0A183IM03"/>
<dbReference type="GO" id="GO:0000287">
    <property type="term" value="F:magnesium ion binding"/>
    <property type="evidence" value="ECO:0007669"/>
    <property type="project" value="UniProtKB-UniRule"/>
</dbReference>
<keyword evidence="8 13" id="KW-0479">Metal-binding</keyword>
<feature type="binding site" evidence="14">
    <location>
        <position position="124"/>
    </location>
    <ligand>
        <name>substrate</name>
    </ligand>
</feature>
<evidence type="ECO:0000256" key="14">
    <source>
        <dbReference type="PIRSR" id="PIRSR001558-1"/>
    </source>
</evidence>